<evidence type="ECO:0000256" key="6">
    <source>
        <dbReference type="ARBA" id="ARBA00022777"/>
    </source>
</evidence>
<protein>
    <recommendedName>
        <fullName evidence="2">dTMP kinase</fullName>
        <ecNumber evidence="2">2.7.4.9</ecNumber>
    </recommendedName>
</protein>
<dbReference type="GO" id="GO:0005829">
    <property type="term" value="C:cytosol"/>
    <property type="evidence" value="ECO:0007669"/>
    <property type="project" value="TreeGrafter"/>
</dbReference>
<dbReference type="GO" id="GO:0006227">
    <property type="term" value="P:dUDP biosynthetic process"/>
    <property type="evidence" value="ECO:0007669"/>
    <property type="project" value="TreeGrafter"/>
</dbReference>
<dbReference type="InterPro" id="IPR039430">
    <property type="entry name" value="Thymidylate_kin-like_dom"/>
</dbReference>
<dbReference type="EMBL" id="VSSQ01084331">
    <property type="protein sequence ID" value="MPN32362.1"/>
    <property type="molecule type" value="Genomic_DNA"/>
</dbReference>
<sequence>MTKIIAFEGIDGTGKTVQLQRLFDRLVAEGKFRVDTVSFPMYDTFFGAECGRLLSGSGGVRANEVDQRSMALWYALDRFEAFRERDLSNTDVLLINRYVLSNAVYQSVRERDLGKPDLLDFVLELEYEHFRIPKADAHIVLDMNPEQAYENVGKKGFREYVGDQPDIYEALPDIQKRARQKYIDYSQRMTGIHIIPCMEQNHLKSIADIGKLVDAVVDRVLE</sequence>
<keyword evidence="6 10" id="KW-0418">Kinase</keyword>
<dbReference type="PANTHER" id="PTHR10344:SF4">
    <property type="entry name" value="UMP-CMP KINASE 2, MITOCHONDRIAL"/>
    <property type="match status" value="1"/>
</dbReference>
<organism evidence="10">
    <name type="scientific">bioreactor metagenome</name>
    <dbReference type="NCBI Taxonomy" id="1076179"/>
    <lineage>
        <taxon>unclassified sequences</taxon>
        <taxon>metagenomes</taxon>
        <taxon>ecological metagenomes</taxon>
    </lineage>
</organism>
<name>A0A645H1Y9_9ZZZZ</name>
<proteinExistence type="inferred from homology"/>
<keyword evidence="4" id="KW-0545">Nucleotide biosynthesis</keyword>
<evidence type="ECO:0000256" key="7">
    <source>
        <dbReference type="ARBA" id="ARBA00022840"/>
    </source>
</evidence>
<dbReference type="PANTHER" id="PTHR10344">
    <property type="entry name" value="THYMIDYLATE KINASE"/>
    <property type="match status" value="1"/>
</dbReference>
<accession>A0A645H1Y9</accession>
<gene>
    <name evidence="10" type="primary">tmk_37</name>
    <name evidence="10" type="ORF">SDC9_179840</name>
</gene>
<dbReference type="GO" id="GO:0006235">
    <property type="term" value="P:dTTP biosynthetic process"/>
    <property type="evidence" value="ECO:0007669"/>
    <property type="project" value="TreeGrafter"/>
</dbReference>
<dbReference type="AlphaFoldDB" id="A0A645H1Y9"/>
<dbReference type="GO" id="GO:0004798">
    <property type="term" value="F:dTMP kinase activity"/>
    <property type="evidence" value="ECO:0007669"/>
    <property type="project" value="UniProtKB-EC"/>
</dbReference>
<dbReference type="InterPro" id="IPR027417">
    <property type="entry name" value="P-loop_NTPase"/>
</dbReference>
<comment type="similarity">
    <text evidence="1">Belongs to the thymidylate kinase family.</text>
</comment>
<feature type="domain" description="Thymidylate kinase-like" evidence="9">
    <location>
        <begin position="7"/>
        <end position="195"/>
    </location>
</feature>
<dbReference type="EC" id="2.7.4.9" evidence="2"/>
<dbReference type="SUPFAM" id="SSF52540">
    <property type="entry name" value="P-loop containing nucleoside triphosphate hydrolases"/>
    <property type="match status" value="1"/>
</dbReference>
<evidence type="ECO:0000256" key="8">
    <source>
        <dbReference type="ARBA" id="ARBA00048743"/>
    </source>
</evidence>
<dbReference type="Pfam" id="PF02223">
    <property type="entry name" value="Thymidylate_kin"/>
    <property type="match status" value="1"/>
</dbReference>
<dbReference type="GO" id="GO:0006233">
    <property type="term" value="P:dTDP biosynthetic process"/>
    <property type="evidence" value="ECO:0007669"/>
    <property type="project" value="InterPro"/>
</dbReference>
<evidence type="ECO:0000259" key="9">
    <source>
        <dbReference type="Pfam" id="PF02223"/>
    </source>
</evidence>
<reference evidence="10" key="1">
    <citation type="submission" date="2019-08" db="EMBL/GenBank/DDBJ databases">
        <authorList>
            <person name="Kucharzyk K."/>
            <person name="Murdoch R.W."/>
            <person name="Higgins S."/>
            <person name="Loffler F."/>
        </authorList>
    </citation>
    <scope>NUCLEOTIDE SEQUENCE</scope>
</reference>
<dbReference type="HAMAP" id="MF_00165">
    <property type="entry name" value="Thymidylate_kinase"/>
    <property type="match status" value="1"/>
</dbReference>
<comment type="catalytic activity">
    <reaction evidence="8">
        <text>dTMP + ATP = dTDP + ADP</text>
        <dbReference type="Rhea" id="RHEA:13517"/>
        <dbReference type="ChEBI" id="CHEBI:30616"/>
        <dbReference type="ChEBI" id="CHEBI:58369"/>
        <dbReference type="ChEBI" id="CHEBI:63528"/>
        <dbReference type="ChEBI" id="CHEBI:456216"/>
        <dbReference type="EC" id="2.7.4.9"/>
    </reaction>
</comment>
<evidence type="ECO:0000256" key="1">
    <source>
        <dbReference type="ARBA" id="ARBA00009776"/>
    </source>
</evidence>
<comment type="caution">
    <text evidence="10">The sequence shown here is derived from an EMBL/GenBank/DDBJ whole genome shotgun (WGS) entry which is preliminary data.</text>
</comment>
<keyword evidence="7" id="KW-0067">ATP-binding</keyword>
<keyword evidence="3 10" id="KW-0808">Transferase</keyword>
<evidence type="ECO:0000256" key="5">
    <source>
        <dbReference type="ARBA" id="ARBA00022741"/>
    </source>
</evidence>
<evidence type="ECO:0000256" key="4">
    <source>
        <dbReference type="ARBA" id="ARBA00022727"/>
    </source>
</evidence>
<dbReference type="Gene3D" id="3.40.50.300">
    <property type="entry name" value="P-loop containing nucleotide triphosphate hydrolases"/>
    <property type="match status" value="1"/>
</dbReference>
<evidence type="ECO:0000313" key="10">
    <source>
        <dbReference type="EMBL" id="MPN32362.1"/>
    </source>
</evidence>
<dbReference type="GO" id="GO:0005524">
    <property type="term" value="F:ATP binding"/>
    <property type="evidence" value="ECO:0007669"/>
    <property type="project" value="UniProtKB-KW"/>
</dbReference>
<keyword evidence="5" id="KW-0547">Nucleotide-binding</keyword>
<evidence type="ECO:0000256" key="3">
    <source>
        <dbReference type="ARBA" id="ARBA00022679"/>
    </source>
</evidence>
<evidence type="ECO:0000256" key="2">
    <source>
        <dbReference type="ARBA" id="ARBA00012980"/>
    </source>
</evidence>
<dbReference type="InterPro" id="IPR018094">
    <property type="entry name" value="Thymidylate_kinase"/>
</dbReference>